<evidence type="ECO:0000313" key="12">
    <source>
        <dbReference type="Proteomes" id="UP000824890"/>
    </source>
</evidence>
<keyword evidence="12" id="KW-1185">Reference proteome</keyword>
<evidence type="ECO:0000256" key="7">
    <source>
        <dbReference type="ARBA" id="ARBA00022821"/>
    </source>
</evidence>
<protein>
    <recommendedName>
        <fullName evidence="9">Defensin-like protein</fullName>
    </recommendedName>
</protein>
<keyword evidence="5 9" id="KW-0295">Fungicide</keyword>
<gene>
    <name evidence="11" type="ORF">HID58_070709</name>
</gene>
<keyword evidence="4 9" id="KW-0929">Antimicrobial</keyword>
<reference evidence="11 12" key="1">
    <citation type="submission" date="2021-05" db="EMBL/GenBank/DDBJ databases">
        <title>Genome Assembly of Synthetic Allotetraploid Brassica napus Reveals Homoeologous Exchanges between Subgenomes.</title>
        <authorList>
            <person name="Davis J.T."/>
        </authorList>
    </citation>
    <scope>NUCLEOTIDE SEQUENCE [LARGE SCALE GENOMIC DNA]</scope>
    <source>
        <strain evidence="12">cv. Da-Ae</strain>
        <tissue evidence="11">Seedling</tissue>
    </source>
</reference>
<organism evidence="11 12">
    <name type="scientific">Brassica napus</name>
    <name type="common">Rape</name>
    <dbReference type="NCBI Taxonomy" id="3708"/>
    <lineage>
        <taxon>Eukaryota</taxon>
        <taxon>Viridiplantae</taxon>
        <taxon>Streptophyta</taxon>
        <taxon>Embryophyta</taxon>
        <taxon>Tracheophyta</taxon>
        <taxon>Spermatophyta</taxon>
        <taxon>Magnoliopsida</taxon>
        <taxon>eudicotyledons</taxon>
        <taxon>Gunneridae</taxon>
        <taxon>Pentapetalae</taxon>
        <taxon>rosids</taxon>
        <taxon>malvids</taxon>
        <taxon>Brassicales</taxon>
        <taxon>Brassicaceae</taxon>
        <taxon>Brassiceae</taxon>
        <taxon>Brassica</taxon>
    </lineage>
</organism>
<evidence type="ECO:0000256" key="5">
    <source>
        <dbReference type="ARBA" id="ARBA00022577"/>
    </source>
</evidence>
<evidence type="ECO:0000256" key="6">
    <source>
        <dbReference type="ARBA" id="ARBA00022729"/>
    </source>
</evidence>
<proteinExistence type="inferred from homology"/>
<evidence type="ECO:0000256" key="1">
    <source>
        <dbReference type="ARBA" id="ARBA00004613"/>
    </source>
</evidence>
<evidence type="ECO:0000256" key="9">
    <source>
        <dbReference type="RuleBase" id="RU367109"/>
    </source>
</evidence>
<evidence type="ECO:0000256" key="3">
    <source>
        <dbReference type="ARBA" id="ARBA00022525"/>
    </source>
</evidence>
<dbReference type="PANTHER" id="PTHR36788">
    <property type="entry name" value="DEFENSIN-LIKE PROTEIN 183"/>
    <property type="match status" value="1"/>
</dbReference>
<accession>A0ABQ7YZH7</accession>
<keyword evidence="6" id="KW-0732">Signal</keyword>
<dbReference type="PANTHER" id="PTHR36788:SF2">
    <property type="entry name" value="DEFENSIN-LIKE PROTEIN 183"/>
    <property type="match status" value="1"/>
</dbReference>
<evidence type="ECO:0000256" key="2">
    <source>
        <dbReference type="ARBA" id="ARBA00006722"/>
    </source>
</evidence>
<keyword evidence="8" id="KW-1015">Disulfide bond</keyword>
<keyword evidence="3 9" id="KW-0964">Secreted</keyword>
<evidence type="ECO:0000256" key="10">
    <source>
        <dbReference type="SAM" id="MobiDB-lite"/>
    </source>
</evidence>
<comment type="similarity">
    <text evidence="2 9">Belongs to the DEFL family.</text>
</comment>
<keyword evidence="7 9" id="KW-0611">Plant defense</keyword>
<comment type="caution">
    <text evidence="11">The sequence shown here is derived from an EMBL/GenBank/DDBJ whole genome shotgun (WGS) entry which is preliminary data.</text>
</comment>
<evidence type="ECO:0000256" key="4">
    <source>
        <dbReference type="ARBA" id="ARBA00022529"/>
    </source>
</evidence>
<feature type="compositionally biased region" description="Basic and acidic residues" evidence="10">
    <location>
        <begin position="44"/>
        <end position="58"/>
    </location>
</feature>
<feature type="region of interest" description="Disordered" evidence="10">
    <location>
        <begin position="43"/>
        <end position="65"/>
    </location>
</feature>
<evidence type="ECO:0000313" key="11">
    <source>
        <dbReference type="EMBL" id="KAH0873347.1"/>
    </source>
</evidence>
<dbReference type="InterPro" id="IPR039641">
    <property type="entry name" value="LCR"/>
</dbReference>
<dbReference type="Proteomes" id="UP000824890">
    <property type="component" value="Unassembled WGS sequence"/>
</dbReference>
<name>A0ABQ7YZH7_BRANA</name>
<comment type="subcellular location">
    <subcellularLocation>
        <location evidence="1 9">Secreted</location>
    </subcellularLocation>
</comment>
<feature type="non-terminal residue" evidence="11">
    <location>
        <position position="1"/>
    </location>
</feature>
<sequence>VRVRHFFSHVDKNLVPKWDGELEDENVNHLIRDILDDCVNQDSANKDKKAKPMEDGRYNADGNDTPSTAMLTMLKTLTEKVDNMNTNMATKLMAGLDAAIGTKVDVIIGPLIEKVAILEMEMRKMKGKMSWMVEIKSTSQDGIPARHVVKKVTKTCKKGGDMGLDKNNLFENKVFKTKIQVPHLLDTASEETWSDTKQREKIRKVSDGLDEIAAAARKFNKPTSSTPQLKRQTKLASSQLFPFIGNSTVKRIITVANKVKANSCQDPLGSCLQCDERCKAKHGPTGQASCDTRNQLCTCYYTCGPSSPTPPQHKQCYGGTGLCSSACNQNCAQKYLGGSGFCESIGNSRLCKCQYPC</sequence>
<evidence type="ECO:0000256" key="8">
    <source>
        <dbReference type="ARBA" id="ARBA00023157"/>
    </source>
</evidence>
<dbReference type="EMBL" id="JAGKQM010000016">
    <property type="protein sequence ID" value="KAH0873347.1"/>
    <property type="molecule type" value="Genomic_DNA"/>
</dbReference>